<sequence>MKSALFKTLTAHLAALVIFVALAFAFCSPVLEGKQLFQSDMMHYKGMQKEASDYYQATGDLPLWTNSMFGGMPTYVIYTGPSTNKIAYLNKVFTLGLPNPVDMFFVLMMGMYVFLCVIDVKYWIRIAGAIAYGFATFTVVSMDAGHITKVMSMAYMAPVLGGMILAYRGKYVAGAVLTAVTAAVQIYNNHPQITYYTLIMAICLAVAAGVQAWRQQQIAAYVKASAVLVIAGILAVLPAMDNLLIMNEYTHYTIRGSQSELTLGQKDKDNKKSGGLDIDYAFQWSYGKGETFTLLLPHLVGGSTGEKLSTASYTYKALTDIGVPAVKAEEAVNSASWQLYWGAQPFTSGPAYVGAIICFLFVLSLFIVNSWHKWWLVATTVIGVVLSWGANFPELNNFLFYHLPLYSKFRAPTMALAIPQVSMVILACMALQELVYGNATKAFLQQHLKMALFVTGGLVIILAIGGSVLYPFSGPGDASFLTRYSRMLGSDSAAAQLLGALKRDRSAILRTDGFRALALILVAFAALWYFLKGKLKATYAVILVAAVTLFDLFQLDKTYMNEDNFSEPTQLANYIAPSAADEQILQDKDPYYRVLNATVNPFLDANTSYFHKSIGGQSPAKLWIYEDLIEHQLSKNNMAVLNMLNTRYFIVADPQSGQPVTQRNPGALGNAWFVKAIQWAPDANSEMKALDHFNPKDTAVIDQRFKATTGVFTPAADSSAHIVLTKYSLNQLQYTAQNAAEGLGVFSDIYYPAGWKAYIDGKETSIIRVNYALRGLKIPAGKHDIRFKFEPATFFLGRKISGISSILLLTLVAGGIVWSLRPSRSHNA</sequence>
<evidence type="ECO:0000313" key="2">
    <source>
        <dbReference type="EMBL" id="TWF40753.1"/>
    </source>
</evidence>
<protein>
    <submittedName>
        <fullName evidence="2">Membrane protein YfhO</fullName>
    </submittedName>
</protein>
<feature type="transmembrane region" description="Helical" evidence="1">
    <location>
        <begin position="537"/>
        <end position="555"/>
    </location>
</feature>
<keyword evidence="3" id="KW-1185">Reference proteome</keyword>
<feature type="transmembrane region" description="Helical" evidence="1">
    <location>
        <begin position="193"/>
        <end position="213"/>
    </location>
</feature>
<feature type="transmembrane region" description="Helical" evidence="1">
    <location>
        <begin position="411"/>
        <end position="431"/>
    </location>
</feature>
<dbReference type="OrthoDB" id="9772884at2"/>
<name>A0A561PRP9_9BACT</name>
<dbReference type="PANTHER" id="PTHR38454">
    <property type="entry name" value="INTEGRAL MEMBRANE PROTEIN-RELATED"/>
    <property type="match status" value="1"/>
</dbReference>
<keyword evidence="1" id="KW-0472">Membrane</keyword>
<feature type="transmembrane region" description="Helical" evidence="1">
    <location>
        <begin position="513"/>
        <end position="531"/>
    </location>
</feature>
<comment type="caution">
    <text evidence="2">The sequence shown here is derived from an EMBL/GenBank/DDBJ whole genome shotgun (WGS) entry which is preliminary data.</text>
</comment>
<dbReference type="EMBL" id="VIWO01000004">
    <property type="protein sequence ID" value="TWF40753.1"/>
    <property type="molecule type" value="Genomic_DNA"/>
</dbReference>
<dbReference type="Proteomes" id="UP000320811">
    <property type="component" value="Unassembled WGS sequence"/>
</dbReference>
<organism evidence="2 3">
    <name type="scientific">Chitinophaga polysaccharea</name>
    <dbReference type="NCBI Taxonomy" id="1293035"/>
    <lineage>
        <taxon>Bacteria</taxon>
        <taxon>Pseudomonadati</taxon>
        <taxon>Bacteroidota</taxon>
        <taxon>Chitinophagia</taxon>
        <taxon>Chitinophagales</taxon>
        <taxon>Chitinophagaceae</taxon>
        <taxon>Chitinophaga</taxon>
    </lineage>
</organism>
<gene>
    <name evidence="2" type="ORF">FHW36_104437</name>
</gene>
<feature type="transmembrane region" description="Helical" evidence="1">
    <location>
        <begin position="349"/>
        <end position="367"/>
    </location>
</feature>
<feature type="transmembrane region" description="Helical" evidence="1">
    <location>
        <begin position="171"/>
        <end position="187"/>
    </location>
</feature>
<dbReference type="PANTHER" id="PTHR38454:SF1">
    <property type="entry name" value="INTEGRAL MEMBRANE PROTEIN"/>
    <property type="match status" value="1"/>
</dbReference>
<accession>A0A561PRP9</accession>
<feature type="transmembrane region" description="Helical" evidence="1">
    <location>
        <begin position="97"/>
        <end position="115"/>
    </location>
</feature>
<dbReference type="InterPro" id="IPR018580">
    <property type="entry name" value="Uncharacterised_YfhO"/>
</dbReference>
<evidence type="ECO:0000313" key="3">
    <source>
        <dbReference type="Proteomes" id="UP000320811"/>
    </source>
</evidence>
<feature type="transmembrane region" description="Helical" evidence="1">
    <location>
        <begin position="451"/>
        <end position="472"/>
    </location>
</feature>
<feature type="transmembrane region" description="Helical" evidence="1">
    <location>
        <begin position="122"/>
        <end position="140"/>
    </location>
</feature>
<proteinExistence type="predicted"/>
<feature type="transmembrane region" description="Helical" evidence="1">
    <location>
        <begin position="374"/>
        <end position="391"/>
    </location>
</feature>
<dbReference type="RefSeq" id="WP_145670730.1">
    <property type="nucleotide sequence ID" value="NZ_VIWO01000004.1"/>
</dbReference>
<feature type="transmembrane region" description="Helical" evidence="1">
    <location>
        <begin position="220"/>
        <end position="240"/>
    </location>
</feature>
<evidence type="ECO:0000256" key="1">
    <source>
        <dbReference type="SAM" id="Phobius"/>
    </source>
</evidence>
<feature type="transmembrane region" description="Helical" evidence="1">
    <location>
        <begin position="800"/>
        <end position="820"/>
    </location>
</feature>
<keyword evidence="1" id="KW-1133">Transmembrane helix</keyword>
<dbReference type="AlphaFoldDB" id="A0A561PRP9"/>
<reference evidence="2 3" key="1">
    <citation type="submission" date="2019-06" db="EMBL/GenBank/DDBJ databases">
        <title>Sorghum-associated microbial communities from plants grown in Nebraska, USA.</title>
        <authorList>
            <person name="Schachtman D."/>
        </authorList>
    </citation>
    <scope>NUCLEOTIDE SEQUENCE [LARGE SCALE GENOMIC DNA]</scope>
    <source>
        <strain evidence="2 3">1209</strain>
    </source>
</reference>
<keyword evidence="1" id="KW-0812">Transmembrane</keyword>
<dbReference type="Pfam" id="PF09586">
    <property type="entry name" value="YfhO"/>
    <property type="match status" value="1"/>
</dbReference>